<dbReference type="SUPFAM" id="SSF51430">
    <property type="entry name" value="NAD(P)-linked oxidoreductase"/>
    <property type="match status" value="1"/>
</dbReference>
<sequence length="134" mass="14925">MSAFLDAKSEGTVRVIGCSTHLFTGPVMDAVIDHPEIQVILATANKEGRMLEGGPLDQHLEYLRRAYDLGKGLSIMKVIAAGGIPESELEDWIRWGFELEIAHGINLGMSNRSEIDFDVRIAREHARQRLRKVA</sequence>
<reference evidence="1" key="1">
    <citation type="submission" date="2023-03" db="EMBL/GenBank/DDBJ databases">
        <authorList>
            <person name="Steffen K."/>
            <person name="Cardenas P."/>
        </authorList>
    </citation>
    <scope>NUCLEOTIDE SEQUENCE</scope>
</reference>
<dbReference type="Proteomes" id="UP001174909">
    <property type="component" value="Unassembled WGS sequence"/>
</dbReference>
<evidence type="ECO:0000313" key="1">
    <source>
        <dbReference type="EMBL" id="CAI8041958.1"/>
    </source>
</evidence>
<dbReference type="InterPro" id="IPR036812">
    <property type="entry name" value="NAD(P)_OxRdtase_dom_sf"/>
</dbReference>
<gene>
    <name evidence="1" type="ORF">GBAR_LOCUS23288</name>
</gene>
<keyword evidence="2" id="KW-1185">Reference proteome</keyword>
<name>A0AA35T6N8_GEOBA</name>
<proteinExistence type="predicted"/>
<organism evidence="1 2">
    <name type="scientific">Geodia barretti</name>
    <name type="common">Barrett's horny sponge</name>
    <dbReference type="NCBI Taxonomy" id="519541"/>
    <lineage>
        <taxon>Eukaryota</taxon>
        <taxon>Metazoa</taxon>
        <taxon>Porifera</taxon>
        <taxon>Demospongiae</taxon>
        <taxon>Heteroscleromorpha</taxon>
        <taxon>Tetractinellida</taxon>
        <taxon>Astrophorina</taxon>
        <taxon>Geodiidae</taxon>
        <taxon>Geodia</taxon>
    </lineage>
</organism>
<protein>
    <submittedName>
        <fullName evidence="1">Uncharacterized protein</fullName>
    </submittedName>
</protein>
<comment type="caution">
    <text evidence="1">The sequence shown here is derived from an EMBL/GenBank/DDBJ whole genome shotgun (WGS) entry which is preliminary data.</text>
</comment>
<accession>A0AA35T6N8</accession>
<evidence type="ECO:0000313" key="2">
    <source>
        <dbReference type="Proteomes" id="UP001174909"/>
    </source>
</evidence>
<dbReference type="EMBL" id="CASHTH010003229">
    <property type="protein sequence ID" value="CAI8041958.1"/>
    <property type="molecule type" value="Genomic_DNA"/>
</dbReference>
<dbReference type="AlphaFoldDB" id="A0AA35T6N8"/>